<dbReference type="Gene3D" id="1.10.260.40">
    <property type="entry name" value="lambda repressor-like DNA-binding domains"/>
    <property type="match status" value="1"/>
</dbReference>
<dbReference type="Pfam" id="PF13443">
    <property type="entry name" value="HTH_26"/>
    <property type="match status" value="1"/>
</dbReference>
<dbReference type="SMART" id="SM00530">
    <property type="entry name" value="HTH_XRE"/>
    <property type="match status" value="1"/>
</dbReference>
<organism evidence="2">
    <name type="scientific">uncultured Caudovirales phage</name>
    <dbReference type="NCBI Taxonomy" id="2100421"/>
    <lineage>
        <taxon>Viruses</taxon>
        <taxon>Duplodnaviria</taxon>
        <taxon>Heunggongvirae</taxon>
        <taxon>Uroviricota</taxon>
        <taxon>Caudoviricetes</taxon>
        <taxon>Peduoviridae</taxon>
        <taxon>Maltschvirus</taxon>
        <taxon>Maltschvirus maltsch</taxon>
    </lineage>
</organism>
<dbReference type="SUPFAM" id="SSF47413">
    <property type="entry name" value="lambda repressor-like DNA-binding domains"/>
    <property type="match status" value="1"/>
</dbReference>
<feature type="domain" description="HTH cro/C1-type" evidence="1">
    <location>
        <begin position="6"/>
        <end position="61"/>
    </location>
</feature>
<dbReference type="InterPro" id="IPR001387">
    <property type="entry name" value="Cro/C1-type_HTH"/>
</dbReference>
<dbReference type="EMBL" id="MF417959">
    <property type="protein sequence ID" value="ASN72556.1"/>
    <property type="molecule type" value="Genomic_DNA"/>
</dbReference>
<name>A0A2H4JH10_9CAUD</name>
<sequence>MILCTLKKLIEDNNKTQSEISDATGITRPTLLSLIKNENKSIRYETINQLCKYFGINMSELLVYSPVNVELKEILIEEFPFSIYIPLNEGEMSYSVSIIYEIDNIEFEFDTNLNVSKKTNSLKPTNKVFFSSIIYEDELAKLNSKEFDLNFIKLYNDTIDLDSIIKNNLKEKGLNTDFYFKDYKVEIRTMERNNKTEKEIRNESLKSIEQAIENNDFSKDELSILKNILKNLDDLS</sequence>
<reference evidence="2" key="1">
    <citation type="submission" date="2017-06" db="EMBL/GenBank/DDBJ databases">
        <title>Novel phages from South African skin metaviromes.</title>
        <authorList>
            <person name="van Zyl L.J."/>
            <person name="Abrahams Y."/>
            <person name="Stander E.A."/>
            <person name="Kirby B.M."/>
            <person name="Clavaud C."/>
            <person name="Farcet C."/>
            <person name="Breton L."/>
            <person name="Trindade M.I."/>
        </authorList>
    </citation>
    <scope>NUCLEOTIDE SEQUENCE</scope>
</reference>
<dbReference type="PROSITE" id="PS50943">
    <property type="entry name" value="HTH_CROC1"/>
    <property type="match status" value="1"/>
</dbReference>
<dbReference type="CDD" id="cd00093">
    <property type="entry name" value="HTH_XRE"/>
    <property type="match status" value="1"/>
</dbReference>
<gene>
    <name evidence="2" type="ORF">2F5_8</name>
</gene>
<dbReference type="InterPro" id="IPR010982">
    <property type="entry name" value="Lambda_DNA-bd_dom_sf"/>
</dbReference>
<accession>A0A2H4JH10</accession>
<proteinExistence type="predicted"/>
<evidence type="ECO:0000313" key="2">
    <source>
        <dbReference type="EMBL" id="ASN72556.1"/>
    </source>
</evidence>
<evidence type="ECO:0000259" key="1">
    <source>
        <dbReference type="PROSITE" id="PS50943"/>
    </source>
</evidence>
<protein>
    <recommendedName>
        <fullName evidence="1">HTH cro/C1-type domain-containing protein</fullName>
    </recommendedName>
</protein>
<dbReference type="GO" id="GO:0003677">
    <property type="term" value="F:DNA binding"/>
    <property type="evidence" value="ECO:0007669"/>
    <property type="project" value="InterPro"/>
</dbReference>